<protein>
    <recommendedName>
        <fullName evidence="3">Serine-threonine/tyrosine-protein kinase catalytic domain-containing protein</fullName>
    </recommendedName>
</protein>
<dbReference type="AlphaFoldDB" id="A0A916EHS3"/>
<proteinExistence type="predicted"/>
<evidence type="ECO:0000313" key="2">
    <source>
        <dbReference type="Proteomes" id="UP000684084"/>
    </source>
</evidence>
<evidence type="ECO:0000313" key="1">
    <source>
        <dbReference type="EMBL" id="CAB5392210.1"/>
    </source>
</evidence>
<accession>A0A916EHS3</accession>
<gene>
    <name evidence="1" type="ORF">CHRIB12_LOCUS22307</name>
</gene>
<sequence>MKRCWDSNPDNRPKATEIYELFSLFYDSYVPESDLYLEKEQQHYDIEKQFKKADEYKESNFLILEEKKQSVTHHPQAFYTSQLLNPYTKNLSRYYYNYSDECSDCEI</sequence>
<dbReference type="EMBL" id="CAGKOT010000075">
    <property type="protein sequence ID" value="CAB5392210.1"/>
    <property type="molecule type" value="Genomic_DNA"/>
</dbReference>
<evidence type="ECO:0008006" key="3">
    <source>
        <dbReference type="Google" id="ProtNLM"/>
    </source>
</evidence>
<comment type="caution">
    <text evidence="1">The sequence shown here is derived from an EMBL/GenBank/DDBJ whole genome shotgun (WGS) entry which is preliminary data.</text>
</comment>
<name>A0A916EHS3_9GLOM</name>
<organism evidence="1 2">
    <name type="scientific">Rhizophagus irregularis</name>
    <dbReference type="NCBI Taxonomy" id="588596"/>
    <lineage>
        <taxon>Eukaryota</taxon>
        <taxon>Fungi</taxon>
        <taxon>Fungi incertae sedis</taxon>
        <taxon>Mucoromycota</taxon>
        <taxon>Glomeromycotina</taxon>
        <taxon>Glomeromycetes</taxon>
        <taxon>Glomerales</taxon>
        <taxon>Glomeraceae</taxon>
        <taxon>Rhizophagus</taxon>
    </lineage>
</organism>
<dbReference type="Proteomes" id="UP000684084">
    <property type="component" value="Unassembled WGS sequence"/>
</dbReference>
<reference evidence="1" key="1">
    <citation type="submission" date="2020-05" db="EMBL/GenBank/DDBJ databases">
        <authorList>
            <person name="Rincon C."/>
            <person name="Sanders R I."/>
            <person name="Robbins C."/>
            <person name="Chaturvedi A."/>
        </authorList>
    </citation>
    <scope>NUCLEOTIDE SEQUENCE</scope>
    <source>
        <strain evidence="1">CHB12</strain>
    </source>
</reference>